<proteinExistence type="predicted"/>
<sequence length="130" mass="15291">MGKVQRLPGDGCRHYIMGRCLYEERLNPGYRRSYRCQVLNRWESAYDDFLIRAEAMGVKQESVPELWEIQFQRMAREAFHCRTHVFNHDFRPPACRHELEGLCVLGLPKCGGRCRHYGAEPAPVHEQEEI</sequence>
<protein>
    <submittedName>
        <fullName evidence="1">Uncharacterized protein</fullName>
    </submittedName>
</protein>
<dbReference type="Proteomes" id="UP001061361">
    <property type="component" value="Chromosome"/>
</dbReference>
<evidence type="ECO:0000313" key="1">
    <source>
        <dbReference type="EMBL" id="BDQ32523.1"/>
    </source>
</evidence>
<accession>A0ABN6RQ23</accession>
<dbReference type="RefSeq" id="WP_264982595.1">
    <property type="nucleotide sequence ID" value="NZ_AP026708.1"/>
</dbReference>
<name>A0ABN6RQ23_9BACT</name>
<gene>
    <name evidence="1" type="ORF">JCM14722_00650</name>
</gene>
<reference evidence="1" key="1">
    <citation type="submission" date="2022-08" db="EMBL/GenBank/DDBJ databases">
        <title>Genome Sequence of the sulphate-reducing bacterium, Pseudodesulfovibrio portus JCM14722.</title>
        <authorList>
            <person name="Kondo R."/>
            <person name="Kataoka T."/>
        </authorList>
    </citation>
    <scope>NUCLEOTIDE SEQUENCE</scope>
    <source>
        <strain evidence="1">JCM 14722</strain>
    </source>
</reference>
<organism evidence="1 2">
    <name type="scientific">Pseudodesulfovibrio portus</name>
    <dbReference type="NCBI Taxonomy" id="231439"/>
    <lineage>
        <taxon>Bacteria</taxon>
        <taxon>Pseudomonadati</taxon>
        <taxon>Thermodesulfobacteriota</taxon>
        <taxon>Desulfovibrionia</taxon>
        <taxon>Desulfovibrionales</taxon>
        <taxon>Desulfovibrionaceae</taxon>
    </lineage>
</organism>
<evidence type="ECO:0000313" key="2">
    <source>
        <dbReference type="Proteomes" id="UP001061361"/>
    </source>
</evidence>
<keyword evidence="2" id="KW-1185">Reference proteome</keyword>
<dbReference type="EMBL" id="AP026708">
    <property type="protein sequence ID" value="BDQ32523.1"/>
    <property type="molecule type" value="Genomic_DNA"/>
</dbReference>